<dbReference type="STRING" id="72359.L7JUL7"/>
<name>L7JUL7_TRAHO</name>
<feature type="compositionally biased region" description="Polar residues" evidence="1">
    <location>
        <begin position="172"/>
        <end position="188"/>
    </location>
</feature>
<proteinExistence type="predicted"/>
<protein>
    <recommendedName>
        <fullName evidence="4">MRG domain-containing protein</fullName>
    </recommendedName>
</protein>
<keyword evidence="3" id="KW-1185">Reference proteome</keyword>
<gene>
    <name evidence="2" type="ORF">THOM_2357</name>
</gene>
<dbReference type="OMA" id="REICFEF"/>
<dbReference type="InParanoid" id="L7JUL7"/>
<dbReference type="HOGENOM" id="CLU_1005340_0_0_1"/>
<organism evidence="2 3">
    <name type="scientific">Trachipleistophora hominis</name>
    <name type="common">Microsporidian parasite</name>
    <dbReference type="NCBI Taxonomy" id="72359"/>
    <lineage>
        <taxon>Eukaryota</taxon>
        <taxon>Fungi</taxon>
        <taxon>Fungi incertae sedis</taxon>
        <taxon>Microsporidia</taxon>
        <taxon>Pleistophoridae</taxon>
        <taxon>Trachipleistophora</taxon>
    </lineage>
</organism>
<feature type="region of interest" description="Disordered" evidence="1">
    <location>
        <begin position="94"/>
        <end position="194"/>
    </location>
</feature>
<dbReference type="Proteomes" id="UP000011185">
    <property type="component" value="Unassembled WGS sequence"/>
</dbReference>
<evidence type="ECO:0008006" key="4">
    <source>
        <dbReference type="Google" id="ProtNLM"/>
    </source>
</evidence>
<dbReference type="OrthoDB" id="2193523at2759"/>
<feature type="compositionally biased region" description="Basic and acidic residues" evidence="1">
    <location>
        <begin position="120"/>
        <end position="169"/>
    </location>
</feature>
<evidence type="ECO:0000313" key="3">
    <source>
        <dbReference type="Proteomes" id="UP000011185"/>
    </source>
</evidence>
<dbReference type="AlphaFoldDB" id="L7JUL7"/>
<dbReference type="VEuPathDB" id="MicrosporidiaDB:THOM_2357"/>
<sequence length="311" mass="36161">MSDQFHINNYVYKKINEEWLECRITNIQNNMYGLYVLKTLTNLNVAADDTQIFPSTIETIRKFKISMVRYTNGYLHMPAVLKAKIVGDYERVRSRGGGRESAVEENGGEDDIDLLIGGKEMNRNEDDERGGRGSVPKEKQTLKNELDSVKKAENTKKGAQDLDSRKSEEITSEQPTSVQETDSHNTSAELPDAKPNKSINSNIIEILDEFRSFMVVNKPMIYLEELDEFIKHVLLCFKILCYYTLFTAEEKRRYGKFDLEKKCNAYYLLRLLAYMHEVLMLDVEDAGAREICFEFYVYLVDFLFVNVREYF</sequence>
<reference evidence="2 3" key="1">
    <citation type="journal article" date="2012" name="PLoS Pathog.">
        <title>The genome of the obligate intracellular parasite Trachipleistophora hominis: new insights into microsporidian genome dynamics and reductive evolution.</title>
        <authorList>
            <person name="Heinz E."/>
            <person name="Williams T.A."/>
            <person name="Nakjang S."/>
            <person name="Noel C.J."/>
            <person name="Swan D.C."/>
            <person name="Goldberg A.V."/>
            <person name="Harris S.R."/>
            <person name="Weinmaier T."/>
            <person name="Markert S."/>
            <person name="Becher D."/>
            <person name="Bernhardt J."/>
            <person name="Dagan T."/>
            <person name="Hacker C."/>
            <person name="Lucocq J.M."/>
            <person name="Schweder T."/>
            <person name="Rattei T."/>
            <person name="Hall N."/>
            <person name="Hirt R.P."/>
            <person name="Embley T.M."/>
        </authorList>
    </citation>
    <scope>NUCLEOTIDE SEQUENCE [LARGE SCALE GENOMIC DNA]</scope>
</reference>
<evidence type="ECO:0000313" key="2">
    <source>
        <dbReference type="EMBL" id="ELQ74716.1"/>
    </source>
</evidence>
<accession>L7JUL7</accession>
<evidence type="ECO:0000256" key="1">
    <source>
        <dbReference type="SAM" id="MobiDB-lite"/>
    </source>
</evidence>
<dbReference type="EMBL" id="JH994028">
    <property type="protein sequence ID" value="ELQ74716.1"/>
    <property type="molecule type" value="Genomic_DNA"/>
</dbReference>